<proteinExistence type="predicted"/>
<feature type="transmembrane region" description="Helical" evidence="1">
    <location>
        <begin position="24"/>
        <end position="46"/>
    </location>
</feature>
<accession>A0A1A0RC92</accession>
<evidence type="ECO:0008006" key="4">
    <source>
        <dbReference type="Google" id="ProtNLM"/>
    </source>
</evidence>
<evidence type="ECO:0000313" key="2">
    <source>
        <dbReference type="EMBL" id="OBB31339.1"/>
    </source>
</evidence>
<name>A0A1A0RC92_MYCPR</name>
<organism evidence="2 3">
    <name type="scientific">Mycolicibacterium peregrinum</name>
    <name type="common">Mycobacterium peregrinum</name>
    <dbReference type="NCBI Taxonomy" id="43304"/>
    <lineage>
        <taxon>Bacteria</taxon>
        <taxon>Bacillati</taxon>
        <taxon>Actinomycetota</taxon>
        <taxon>Actinomycetes</taxon>
        <taxon>Mycobacteriales</taxon>
        <taxon>Mycobacteriaceae</taxon>
        <taxon>Mycolicibacterium</taxon>
    </lineage>
</organism>
<feature type="transmembrane region" description="Helical" evidence="1">
    <location>
        <begin position="203"/>
        <end position="221"/>
    </location>
</feature>
<evidence type="ECO:0000256" key="1">
    <source>
        <dbReference type="SAM" id="Phobius"/>
    </source>
</evidence>
<dbReference type="PANTHER" id="PTHR35791:SF1">
    <property type="entry name" value="UPF0754 MEMBRANE PROTEIN YHEB"/>
    <property type="match status" value="1"/>
</dbReference>
<keyword evidence="1" id="KW-1133">Transmembrane helix</keyword>
<sequence>MSTTETILAVQTWQEIKADFSVNWLIYLSMPFVAAFVGWSTKIVALEMIYRPMEFKGIGPFGWQGIVPRRAGKVGSKTIELLTQNLLKPEELLERVDAREAVNALREPLTQVVDEISRDLAEQIRPGLWDSLPDAARNAIQTRIHDQTPKVVEKMLNEMRADLNRFVDIQYLAVTTLVRNKDKLNKLMRGLGDNAMAFVRRSGIYFGLVIGVVQMVAWALFQNPWIMPAFGFGVGFISDYIALNMLFRPVHPTKYLGFIPFQGLLHAQRDIITKDYARILAEDLFSPEILFDGVLRGPGADKLFSLVGKEVEAAIDAQTGIATPLVKFAVGTQRYNAFKDNLVQMVLERLPTTLVDAQDYAMGALDLEQTIIDKMGQLTNEEYESILRPVFKDDEPTMIAVGAVLGGVVGEIQVQVIEHFGHDPESVSALPDLVRTVLHH</sequence>
<keyword evidence="1" id="KW-0472">Membrane</keyword>
<dbReference type="Proteomes" id="UP000093902">
    <property type="component" value="Unassembled WGS sequence"/>
</dbReference>
<dbReference type="PANTHER" id="PTHR35791">
    <property type="entry name" value="UPF0754 MEMBRANE PROTEIN YHEB"/>
    <property type="match status" value="1"/>
</dbReference>
<keyword evidence="1" id="KW-0812">Transmembrane</keyword>
<protein>
    <recommendedName>
        <fullName evidence="4">DUF445 domain-containing protein</fullName>
    </recommendedName>
</protein>
<evidence type="ECO:0000313" key="3">
    <source>
        <dbReference type="Proteomes" id="UP000093902"/>
    </source>
</evidence>
<dbReference type="STRING" id="43304.GCA_001403655_01085"/>
<dbReference type="RefSeq" id="WP_064931597.1">
    <property type="nucleotide sequence ID" value="NZ_LZSO01000015.1"/>
</dbReference>
<dbReference type="EMBL" id="LZSO01000015">
    <property type="protein sequence ID" value="OBB31339.1"/>
    <property type="molecule type" value="Genomic_DNA"/>
</dbReference>
<dbReference type="OrthoDB" id="3631561at2"/>
<reference evidence="3" key="1">
    <citation type="submission" date="2016-06" db="EMBL/GenBank/DDBJ databases">
        <authorList>
            <person name="Sutton G."/>
            <person name="Brinkac L."/>
            <person name="Sanka R."/>
            <person name="Adams M."/>
            <person name="Lau E."/>
            <person name="Mehaffy C."/>
            <person name="Tameris M."/>
            <person name="Hatherill M."/>
            <person name="Hanekom W."/>
            <person name="Mahomed H."/>
            <person name="Mcshane H."/>
        </authorList>
    </citation>
    <scope>NUCLEOTIDE SEQUENCE [LARGE SCALE GENOMIC DNA]</scope>
    <source>
        <strain evidence="3">852002-51209_SCH5440388</strain>
    </source>
</reference>
<gene>
    <name evidence="2" type="ORF">A5792_16050</name>
</gene>
<feature type="transmembrane region" description="Helical" evidence="1">
    <location>
        <begin position="227"/>
        <end position="247"/>
    </location>
</feature>
<dbReference type="AlphaFoldDB" id="A0A1A0RC92"/>
<comment type="caution">
    <text evidence="2">The sequence shown here is derived from an EMBL/GenBank/DDBJ whole genome shotgun (WGS) entry which is preliminary data.</text>
</comment>